<name>A0A183EZ33_9BILA</name>
<dbReference type="EMBL" id="UYRT01109434">
    <property type="protein sequence ID" value="VDN45265.1"/>
    <property type="molecule type" value="Genomic_DNA"/>
</dbReference>
<evidence type="ECO:0000313" key="3">
    <source>
        <dbReference type="WBParaSite" id="GPUH_0002625401-mRNA-1"/>
    </source>
</evidence>
<evidence type="ECO:0000313" key="1">
    <source>
        <dbReference type="EMBL" id="VDN45265.1"/>
    </source>
</evidence>
<reference evidence="3" key="1">
    <citation type="submission" date="2016-06" db="UniProtKB">
        <authorList>
            <consortium name="WormBaseParasite"/>
        </authorList>
    </citation>
    <scope>IDENTIFICATION</scope>
</reference>
<dbReference type="InterPro" id="IPR052823">
    <property type="entry name" value="SXP/RAL-2_related"/>
</dbReference>
<dbReference type="PANTHER" id="PTHR21593:SF36">
    <property type="entry name" value="DUF148 DOMAIN-CONTAINING PROTEIN-RELATED"/>
    <property type="match status" value="1"/>
</dbReference>
<protein>
    <submittedName>
        <fullName evidence="3">DUF148 domain-containing protein</fullName>
    </submittedName>
</protein>
<keyword evidence="2" id="KW-1185">Reference proteome</keyword>
<dbReference type="AlphaFoldDB" id="A0A183EZ33"/>
<dbReference type="Proteomes" id="UP000271098">
    <property type="component" value="Unassembled WGS sequence"/>
</dbReference>
<sequence>MPQQAQEFNPNLYSVAYGMPSQPLFPVGIFGTTTSRVRSHPFQSFSANALPVFTNQREYIGYVAELKKDADAINDTVLTQPSASVVDVNPFLPEFLQGTPREVQKKFREIVSNPDESFQQKQTKLDQLVAHLDIENQEQYNQYRKIKEVEEREKRQRVHAIVANMSRNAQAVFSKVATEILLALGSSNFMCTYMNVYKCV</sequence>
<dbReference type="WBParaSite" id="GPUH_0002625401-mRNA-1">
    <property type="protein sequence ID" value="GPUH_0002625401-mRNA-1"/>
    <property type="gene ID" value="GPUH_0002625401"/>
</dbReference>
<proteinExistence type="predicted"/>
<dbReference type="OrthoDB" id="5876639at2759"/>
<gene>
    <name evidence="1" type="ORF">GPUH_LOCUS26225</name>
</gene>
<dbReference type="PANTHER" id="PTHR21593">
    <property type="entry name" value="PRION-LIKE- Q/N-RICH -DOMAIN-BEARING PROTEIN PROTEIN"/>
    <property type="match status" value="1"/>
</dbReference>
<evidence type="ECO:0000313" key="2">
    <source>
        <dbReference type="Proteomes" id="UP000271098"/>
    </source>
</evidence>
<accession>A0A183EZ33</accession>
<reference evidence="1 2" key="2">
    <citation type="submission" date="2018-11" db="EMBL/GenBank/DDBJ databases">
        <authorList>
            <consortium name="Pathogen Informatics"/>
        </authorList>
    </citation>
    <scope>NUCLEOTIDE SEQUENCE [LARGE SCALE GENOMIC DNA]</scope>
</reference>
<organism evidence="3">
    <name type="scientific">Gongylonema pulchrum</name>
    <dbReference type="NCBI Taxonomy" id="637853"/>
    <lineage>
        <taxon>Eukaryota</taxon>
        <taxon>Metazoa</taxon>
        <taxon>Ecdysozoa</taxon>
        <taxon>Nematoda</taxon>
        <taxon>Chromadorea</taxon>
        <taxon>Rhabditida</taxon>
        <taxon>Spirurina</taxon>
        <taxon>Spiruromorpha</taxon>
        <taxon>Spiruroidea</taxon>
        <taxon>Gongylonematidae</taxon>
        <taxon>Gongylonema</taxon>
    </lineage>
</organism>